<evidence type="ECO:0000256" key="1">
    <source>
        <dbReference type="ARBA" id="ARBA00005184"/>
    </source>
</evidence>
<dbReference type="Pfam" id="PF01095">
    <property type="entry name" value="Pectinesterase"/>
    <property type="match status" value="1"/>
</dbReference>
<organism evidence="10 11">
    <name type="scientific">Brassica napus</name>
    <name type="common">Rape</name>
    <dbReference type="NCBI Taxonomy" id="3708"/>
    <lineage>
        <taxon>Eukaryota</taxon>
        <taxon>Viridiplantae</taxon>
        <taxon>Streptophyta</taxon>
        <taxon>Embryophyta</taxon>
        <taxon>Tracheophyta</taxon>
        <taxon>Spermatophyta</taxon>
        <taxon>Magnoliopsida</taxon>
        <taxon>eudicotyledons</taxon>
        <taxon>Gunneridae</taxon>
        <taxon>Pentapetalae</taxon>
        <taxon>rosids</taxon>
        <taxon>malvids</taxon>
        <taxon>Brassicales</taxon>
        <taxon>Brassicaceae</taxon>
        <taxon>Brassiceae</taxon>
        <taxon>Brassica</taxon>
    </lineage>
</organism>
<keyword evidence="5 8" id="KW-0063">Aspartyl esterase</keyword>
<evidence type="ECO:0000259" key="9">
    <source>
        <dbReference type="Pfam" id="PF01095"/>
    </source>
</evidence>
<evidence type="ECO:0000256" key="2">
    <source>
        <dbReference type="ARBA" id="ARBA00008891"/>
    </source>
</evidence>
<dbReference type="PANTHER" id="PTHR31321">
    <property type="entry name" value="ACYL-COA THIOESTER HYDROLASE YBHC-RELATED"/>
    <property type="match status" value="1"/>
</dbReference>
<dbReference type="PANTHER" id="PTHR31321:SF12">
    <property type="entry name" value="PECTINESTERASE 31"/>
    <property type="match status" value="1"/>
</dbReference>
<comment type="caution">
    <text evidence="10">The sequence shown here is derived from an EMBL/GenBank/DDBJ whole genome shotgun (WGS) entry which is preliminary data.</text>
</comment>
<comment type="catalytic activity">
    <reaction evidence="6 8">
        <text>[(1-&gt;4)-alpha-D-galacturonosyl methyl ester](n) + n H2O = [(1-&gt;4)-alpha-D-galacturonosyl](n) + n methanol + n H(+)</text>
        <dbReference type="Rhea" id="RHEA:22380"/>
        <dbReference type="Rhea" id="RHEA-COMP:14570"/>
        <dbReference type="Rhea" id="RHEA-COMP:14573"/>
        <dbReference type="ChEBI" id="CHEBI:15377"/>
        <dbReference type="ChEBI" id="CHEBI:15378"/>
        <dbReference type="ChEBI" id="CHEBI:17790"/>
        <dbReference type="ChEBI" id="CHEBI:140522"/>
        <dbReference type="ChEBI" id="CHEBI:140523"/>
        <dbReference type="EC" id="3.1.1.11"/>
    </reaction>
</comment>
<dbReference type="EC" id="3.1.1.11" evidence="3 8"/>
<feature type="active site" evidence="7">
    <location>
        <position position="167"/>
    </location>
</feature>
<dbReference type="Gene3D" id="2.160.20.10">
    <property type="entry name" value="Single-stranded right-handed beta-helix, Pectin lyase-like"/>
    <property type="match status" value="1"/>
</dbReference>
<evidence type="ECO:0000313" key="11">
    <source>
        <dbReference type="Proteomes" id="UP000824890"/>
    </source>
</evidence>
<evidence type="ECO:0000313" key="10">
    <source>
        <dbReference type="EMBL" id="KAH0853499.1"/>
    </source>
</evidence>
<gene>
    <name evidence="10" type="ORF">HID58_093111</name>
</gene>
<proteinExistence type="inferred from homology"/>
<protein>
    <recommendedName>
        <fullName evidence="3 8">Pectinesterase</fullName>
        <ecNumber evidence="3 8">3.1.1.11</ecNumber>
    </recommendedName>
</protein>
<evidence type="ECO:0000256" key="6">
    <source>
        <dbReference type="ARBA" id="ARBA00047928"/>
    </source>
</evidence>
<dbReference type="InterPro" id="IPR033131">
    <property type="entry name" value="Pectinesterase_Asp_AS"/>
</dbReference>
<dbReference type="InterPro" id="IPR000070">
    <property type="entry name" value="Pectinesterase_cat"/>
</dbReference>
<comment type="pathway">
    <text evidence="1 8">Glycan metabolism; pectin degradation; 2-dehydro-3-deoxy-D-gluconate from pectin: step 1/5.</text>
</comment>
<dbReference type="EMBL" id="JAGKQM010000757">
    <property type="protein sequence ID" value="KAH0853499.1"/>
    <property type="molecule type" value="Genomic_DNA"/>
</dbReference>
<evidence type="ECO:0000256" key="7">
    <source>
        <dbReference type="PROSITE-ProRule" id="PRU10040"/>
    </source>
</evidence>
<name>A0ABQ7XDM2_BRANA</name>
<keyword evidence="11" id="KW-1185">Reference proteome</keyword>
<dbReference type="PROSITE" id="PS00503">
    <property type="entry name" value="PECTINESTERASE_2"/>
    <property type="match status" value="1"/>
</dbReference>
<dbReference type="Proteomes" id="UP000824890">
    <property type="component" value="Unassembled WGS sequence"/>
</dbReference>
<feature type="domain" description="Pectinesterase catalytic" evidence="9">
    <location>
        <begin position="3"/>
        <end position="299"/>
    </location>
</feature>
<keyword evidence="4 8" id="KW-0378">Hydrolase</keyword>
<evidence type="ECO:0000256" key="3">
    <source>
        <dbReference type="ARBA" id="ARBA00013229"/>
    </source>
</evidence>
<dbReference type="InterPro" id="IPR012334">
    <property type="entry name" value="Pectin_lyas_fold"/>
</dbReference>
<dbReference type="InterPro" id="IPR011050">
    <property type="entry name" value="Pectin_lyase_fold/virulence"/>
</dbReference>
<comment type="similarity">
    <text evidence="2">Belongs to the pectinesterase family.</text>
</comment>
<accession>A0ABQ7XDM2</accession>
<sequence length="319" mass="35702">MVRDGSGDYLSVQDAVDSVPLGNTCRTVIRLSPGIYRQPVYVPKRKNFITFAGISPEITVITWNNTASKIEHHQASRVIGTGTFGCGSVIVEGEDFIAENVTFENSASEDKLWRLESLQTVVPFITVAFLAGSLDVCFIANGEVQDTLYLHHGKQYLKDCYVEGSVDFIFGNSTALLEHCHIHCKSQGFITAQSRKSCQESTGYVFLRCVITGNGESGYMYLGRPWGPFGRVVLAYTYMDGCIRNDGWHNWGNAENERSACFYEYRCFGPGSCSAGRVTWSRELMDEEAGHFLHHSFVDPDQDRPWLCLRMGVKTPYFA</sequence>
<evidence type="ECO:0000256" key="8">
    <source>
        <dbReference type="RuleBase" id="RU000589"/>
    </source>
</evidence>
<evidence type="ECO:0000256" key="5">
    <source>
        <dbReference type="ARBA" id="ARBA00023085"/>
    </source>
</evidence>
<dbReference type="SUPFAM" id="SSF51126">
    <property type="entry name" value="Pectin lyase-like"/>
    <property type="match status" value="1"/>
</dbReference>
<reference evidence="10 11" key="1">
    <citation type="submission" date="2021-05" db="EMBL/GenBank/DDBJ databases">
        <title>Genome Assembly of Synthetic Allotetraploid Brassica napus Reveals Homoeologous Exchanges between Subgenomes.</title>
        <authorList>
            <person name="Davis J.T."/>
        </authorList>
    </citation>
    <scope>NUCLEOTIDE SEQUENCE [LARGE SCALE GENOMIC DNA]</scope>
    <source>
        <strain evidence="11">cv. Da-Ae</strain>
        <tissue evidence="10">Seedling</tissue>
    </source>
</reference>
<evidence type="ECO:0000256" key="4">
    <source>
        <dbReference type="ARBA" id="ARBA00022801"/>
    </source>
</evidence>